<feature type="domain" description="HTH iclR-type" evidence="5">
    <location>
        <begin position="11"/>
        <end position="71"/>
    </location>
</feature>
<comment type="caution">
    <text evidence="7">The sequence shown here is derived from an EMBL/GenBank/DDBJ whole genome shotgun (WGS) entry which is preliminary data.</text>
</comment>
<dbReference type="InterPro" id="IPR029016">
    <property type="entry name" value="GAF-like_dom_sf"/>
</dbReference>
<evidence type="ECO:0000256" key="2">
    <source>
        <dbReference type="ARBA" id="ARBA00023125"/>
    </source>
</evidence>
<accession>A0ABS5T8M5</accession>
<keyword evidence="3" id="KW-0804">Transcription</keyword>
<dbReference type="PROSITE" id="PS51078">
    <property type="entry name" value="ICLR_ED"/>
    <property type="match status" value="1"/>
</dbReference>
<dbReference type="EMBL" id="JAHBAY010000001">
    <property type="protein sequence ID" value="MBT0767412.1"/>
    <property type="molecule type" value="Genomic_DNA"/>
</dbReference>
<feature type="domain" description="IclR-ED" evidence="6">
    <location>
        <begin position="72"/>
        <end position="220"/>
    </location>
</feature>
<dbReference type="SMART" id="SM00346">
    <property type="entry name" value="HTH_ICLR"/>
    <property type="match status" value="1"/>
</dbReference>
<evidence type="ECO:0000256" key="4">
    <source>
        <dbReference type="SAM" id="MobiDB-lite"/>
    </source>
</evidence>
<dbReference type="RefSeq" id="WP_214153328.1">
    <property type="nucleotide sequence ID" value="NZ_JAHBAY010000001.1"/>
</dbReference>
<evidence type="ECO:0000256" key="3">
    <source>
        <dbReference type="ARBA" id="ARBA00023163"/>
    </source>
</evidence>
<dbReference type="SUPFAM" id="SSF46785">
    <property type="entry name" value="Winged helix' DNA-binding domain"/>
    <property type="match status" value="1"/>
</dbReference>
<dbReference type="Pfam" id="PF01614">
    <property type="entry name" value="IclR_C"/>
    <property type="match status" value="2"/>
</dbReference>
<dbReference type="InterPro" id="IPR050707">
    <property type="entry name" value="HTH_MetabolicPath_Reg"/>
</dbReference>
<sequence>MPGKPPASSSTRSVERALALLAAVCTGGTDTLVELSRQVGLPVSTTLRLLRTLEQDQFIARAEGGGYRPGPRMMQLGARALSHEHLVPLSRPVLDELVAATGESAYLSMTGPGESALYLAMAQGTHSVRHAGWVGRTFPLAGSAAGTVLLGRTPARGWTSNASGIEPDVTSIAAPVTGPGGVVAALSVVGPTYRLDEAAIGRFGPLLTRLADDLGQQLGGGDPVAPTPDPPHDAPRAEMNT</sequence>
<dbReference type="InterPro" id="IPR036388">
    <property type="entry name" value="WH-like_DNA-bd_sf"/>
</dbReference>
<keyword evidence="2" id="KW-0238">DNA-binding</keyword>
<evidence type="ECO:0000259" key="6">
    <source>
        <dbReference type="PROSITE" id="PS51078"/>
    </source>
</evidence>
<dbReference type="InterPro" id="IPR036390">
    <property type="entry name" value="WH_DNA-bd_sf"/>
</dbReference>
<protein>
    <submittedName>
        <fullName evidence="7">IclR family transcriptional regulator</fullName>
    </submittedName>
</protein>
<dbReference type="PANTHER" id="PTHR30136">
    <property type="entry name" value="HELIX-TURN-HELIX TRANSCRIPTIONAL REGULATOR, ICLR FAMILY"/>
    <property type="match status" value="1"/>
</dbReference>
<evidence type="ECO:0000313" key="7">
    <source>
        <dbReference type="EMBL" id="MBT0767412.1"/>
    </source>
</evidence>
<dbReference type="Pfam" id="PF09339">
    <property type="entry name" value="HTH_IclR"/>
    <property type="match status" value="1"/>
</dbReference>
<dbReference type="PANTHER" id="PTHR30136:SF35">
    <property type="entry name" value="HTH-TYPE TRANSCRIPTIONAL REGULATOR RV1719"/>
    <property type="match status" value="1"/>
</dbReference>
<name>A0ABS5T8M5_9ACTN</name>
<dbReference type="InterPro" id="IPR005471">
    <property type="entry name" value="Tscrpt_reg_IclR_N"/>
</dbReference>
<gene>
    <name evidence="7" type="ORF">KIH74_00665</name>
</gene>
<keyword evidence="1" id="KW-0805">Transcription regulation</keyword>
<dbReference type="Proteomes" id="UP001197247">
    <property type="component" value="Unassembled WGS sequence"/>
</dbReference>
<evidence type="ECO:0000256" key="1">
    <source>
        <dbReference type="ARBA" id="ARBA00023015"/>
    </source>
</evidence>
<dbReference type="Gene3D" id="1.10.10.10">
    <property type="entry name" value="Winged helix-like DNA-binding domain superfamily/Winged helix DNA-binding domain"/>
    <property type="match status" value="1"/>
</dbReference>
<dbReference type="PROSITE" id="PS51077">
    <property type="entry name" value="HTH_ICLR"/>
    <property type="match status" value="1"/>
</dbReference>
<evidence type="ECO:0000259" key="5">
    <source>
        <dbReference type="PROSITE" id="PS51077"/>
    </source>
</evidence>
<dbReference type="Gene3D" id="3.30.450.40">
    <property type="match status" value="2"/>
</dbReference>
<dbReference type="InterPro" id="IPR014757">
    <property type="entry name" value="Tscrpt_reg_IclR_C"/>
</dbReference>
<reference evidence="7 8" key="1">
    <citation type="submission" date="2021-05" db="EMBL/GenBank/DDBJ databases">
        <title>Kineosporia and Streptomyces sp. nov. two new marine actinobacteria isolated from Coral.</title>
        <authorList>
            <person name="Buangrab K."/>
            <person name="Sutthacheep M."/>
            <person name="Yeemin T."/>
            <person name="Harunari E."/>
            <person name="Igarashi Y."/>
            <person name="Kanchanasin P."/>
            <person name="Tanasupawat S."/>
            <person name="Phongsopitanun W."/>
        </authorList>
    </citation>
    <scope>NUCLEOTIDE SEQUENCE [LARGE SCALE GENOMIC DNA]</scope>
    <source>
        <strain evidence="7 8">J2-2</strain>
    </source>
</reference>
<keyword evidence="8" id="KW-1185">Reference proteome</keyword>
<proteinExistence type="predicted"/>
<organism evidence="7 8">
    <name type="scientific">Kineosporia corallincola</name>
    <dbReference type="NCBI Taxonomy" id="2835133"/>
    <lineage>
        <taxon>Bacteria</taxon>
        <taxon>Bacillati</taxon>
        <taxon>Actinomycetota</taxon>
        <taxon>Actinomycetes</taxon>
        <taxon>Kineosporiales</taxon>
        <taxon>Kineosporiaceae</taxon>
        <taxon>Kineosporia</taxon>
    </lineage>
</organism>
<dbReference type="SUPFAM" id="SSF55781">
    <property type="entry name" value="GAF domain-like"/>
    <property type="match status" value="1"/>
</dbReference>
<feature type="compositionally biased region" description="Basic and acidic residues" evidence="4">
    <location>
        <begin position="230"/>
        <end position="241"/>
    </location>
</feature>
<evidence type="ECO:0000313" key="8">
    <source>
        <dbReference type="Proteomes" id="UP001197247"/>
    </source>
</evidence>
<feature type="region of interest" description="Disordered" evidence="4">
    <location>
        <begin position="214"/>
        <end position="241"/>
    </location>
</feature>